<reference evidence="1" key="2">
    <citation type="submission" date="2017-10" db="EMBL/GenBank/DDBJ databases">
        <title>Ladona fulva Genome sequencing and assembly.</title>
        <authorList>
            <person name="Murali S."/>
            <person name="Richards S."/>
            <person name="Bandaranaike D."/>
            <person name="Bellair M."/>
            <person name="Blankenburg K."/>
            <person name="Chao H."/>
            <person name="Dinh H."/>
            <person name="Doddapaneni H."/>
            <person name="Dugan-Rocha S."/>
            <person name="Elkadiri S."/>
            <person name="Gnanaolivu R."/>
            <person name="Hernandez B."/>
            <person name="Skinner E."/>
            <person name="Javaid M."/>
            <person name="Lee S."/>
            <person name="Li M."/>
            <person name="Ming W."/>
            <person name="Munidasa M."/>
            <person name="Muniz J."/>
            <person name="Nguyen L."/>
            <person name="Hughes D."/>
            <person name="Osuji N."/>
            <person name="Pu L.-L."/>
            <person name="Puazo M."/>
            <person name="Qu C."/>
            <person name="Quiroz J."/>
            <person name="Raj R."/>
            <person name="Weissenberger G."/>
            <person name="Xin Y."/>
            <person name="Zou X."/>
            <person name="Han Y."/>
            <person name="Worley K."/>
            <person name="Muzny D."/>
            <person name="Gibbs R."/>
        </authorList>
    </citation>
    <scope>NUCLEOTIDE SEQUENCE</scope>
    <source>
        <strain evidence="1">Sampled in the wild</strain>
    </source>
</reference>
<dbReference type="Proteomes" id="UP000792457">
    <property type="component" value="Unassembled WGS sequence"/>
</dbReference>
<keyword evidence="2" id="KW-1185">Reference proteome</keyword>
<organism evidence="1 2">
    <name type="scientific">Ladona fulva</name>
    <name type="common">Scarce chaser dragonfly</name>
    <name type="synonym">Libellula fulva</name>
    <dbReference type="NCBI Taxonomy" id="123851"/>
    <lineage>
        <taxon>Eukaryota</taxon>
        <taxon>Metazoa</taxon>
        <taxon>Ecdysozoa</taxon>
        <taxon>Arthropoda</taxon>
        <taxon>Hexapoda</taxon>
        <taxon>Insecta</taxon>
        <taxon>Pterygota</taxon>
        <taxon>Palaeoptera</taxon>
        <taxon>Odonata</taxon>
        <taxon>Epiprocta</taxon>
        <taxon>Anisoptera</taxon>
        <taxon>Libelluloidea</taxon>
        <taxon>Libellulidae</taxon>
        <taxon>Ladona</taxon>
    </lineage>
</organism>
<accession>A0A8K0KD40</accession>
<comment type="caution">
    <text evidence="1">The sequence shown here is derived from an EMBL/GenBank/DDBJ whole genome shotgun (WGS) entry which is preliminary data.</text>
</comment>
<sequence length="105" mass="11154">MPCKFQLPPNNSNIFADTLSHSARDSAVLDGGVVPLDVLRRPLSAHSVGGGVCVCRGQGHPSHPLRLRMASARHPHRPLRGTKGFCIHGRNSAVVPAHLLLTSGL</sequence>
<evidence type="ECO:0000313" key="2">
    <source>
        <dbReference type="Proteomes" id="UP000792457"/>
    </source>
</evidence>
<protein>
    <submittedName>
        <fullName evidence="1">Uncharacterized protein</fullName>
    </submittedName>
</protein>
<proteinExistence type="predicted"/>
<gene>
    <name evidence="1" type="ORF">J437_LFUL012120</name>
</gene>
<dbReference type="AlphaFoldDB" id="A0A8K0KD40"/>
<name>A0A8K0KD40_LADFU</name>
<evidence type="ECO:0000313" key="1">
    <source>
        <dbReference type="EMBL" id="KAG8232148.1"/>
    </source>
</evidence>
<reference evidence="1" key="1">
    <citation type="submission" date="2013-04" db="EMBL/GenBank/DDBJ databases">
        <authorList>
            <person name="Qu J."/>
            <person name="Murali S.C."/>
            <person name="Bandaranaike D."/>
            <person name="Bellair M."/>
            <person name="Blankenburg K."/>
            <person name="Chao H."/>
            <person name="Dinh H."/>
            <person name="Doddapaneni H."/>
            <person name="Downs B."/>
            <person name="Dugan-Rocha S."/>
            <person name="Elkadiri S."/>
            <person name="Gnanaolivu R.D."/>
            <person name="Hernandez B."/>
            <person name="Javaid M."/>
            <person name="Jayaseelan J.C."/>
            <person name="Lee S."/>
            <person name="Li M."/>
            <person name="Ming W."/>
            <person name="Munidasa M."/>
            <person name="Muniz J."/>
            <person name="Nguyen L."/>
            <person name="Ongeri F."/>
            <person name="Osuji N."/>
            <person name="Pu L.-L."/>
            <person name="Puazo M."/>
            <person name="Qu C."/>
            <person name="Quiroz J."/>
            <person name="Raj R."/>
            <person name="Weissenberger G."/>
            <person name="Xin Y."/>
            <person name="Zou X."/>
            <person name="Han Y."/>
            <person name="Richards S."/>
            <person name="Worley K."/>
            <person name="Muzny D."/>
            <person name="Gibbs R."/>
        </authorList>
    </citation>
    <scope>NUCLEOTIDE SEQUENCE</scope>
    <source>
        <strain evidence="1">Sampled in the wild</strain>
    </source>
</reference>
<dbReference type="EMBL" id="KZ308596">
    <property type="protein sequence ID" value="KAG8232148.1"/>
    <property type="molecule type" value="Genomic_DNA"/>
</dbReference>